<name>A0ABS6GLE9_9BACI</name>
<protein>
    <submittedName>
        <fullName evidence="2">YqfQ family protein</fullName>
    </submittedName>
</protein>
<evidence type="ECO:0000256" key="1">
    <source>
        <dbReference type="SAM" id="MobiDB-lite"/>
    </source>
</evidence>
<dbReference type="Proteomes" id="UP000812672">
    <property type="component" value="Unassembled WGS sequence"/>
</dbReference>
<dbReference type="Pfam" id="PF14181">
    <property type="entry name" value="YqfQ"/>
    <property type="match status" value="1"/>
</dbReference>
<evidence type="ECO:0000313" key="3">
    <source>
        <dbReference type="Proteomes" id="UP000812672"/>
    </source>
</evidence>
<comment type="caution">
    <text evidence="2">The sequence shown here is derived from an EMBL/GenBank/DDBJ whole genome shotgun (WGS) entry which is preliminary data.</text>
</comment>
<dbReference type="EMBL" id="JAHLZF010000001">
    <property type="protein sequence ID" value="MBU6079460.1"/>
    <property type="molecule type" value="Genomic_DNA"/>
</dbReference>
<feature type="region of interest" description="Disordered" evidence="1">
    <location>
        <begin position="94"/>
        <end position="149"/>
    </location>
</feature>
<feature type="compositionally biased region" description="Basic and acidic residues" evidence="1">
    <location>
        <begin position="121"/>
        <end position="139"/>
    </location>
</feature>
<keyword evidence="3" id="KW-1185">Reference proteome</keyword>
<dbReference type="InterPro" id="IPR025571">
    <property type="entry name" value="YqfQ"/>
</dbReference>
<gene>
    <name evidence="2" type="ORF">KQ486_00345</name>
</gene>
<feature type="compositionally biased region" description="Acidic residues" evidence="1">
    <location>
        <begin position="96"/>
        <end position="112"/>
    </location>
</feature>
<dbReference type="RefSeq" id="WP_216686483.1">
    <property type="nucleotide sequence ID" value="NZ_CAUPKR010000001.1"/>
</dbReference>
<accession>A0ABS6GLE9</accession>
<organism evidence="2 3">
    <name type="scientific">Allobacillus halotolerans</name>
    <dbReference type="NCBI Taxonomy" id="570278"/>
    <lineage>
        <taxon>Bacteria</taxon>
        <taxon>Bacillati</taxon>
        <taxon>Bacillota</taxon>
        <taxon>Bacilli</taxon>
        <taxon>Bacillales</taxon>
        <taxon>Bacillaceae</taxon>
        <taxon>Allobacillus</taxon>
    </lineage>
</organism>
<evidence type="ECO:0000313" key="2">
    <source>
        <dbReference type="EMBL" id="MBU6079460.1"/>
    </source>
</evidence>
<sequence length="149" mass="16623">MYPFNFYQQPPAQKPPFLQQVLNYLPAKAQDVPPYAMPPNAGLAPYSQTSSLVNSITKVHKGLQVVQQVLPIWKQYAPLIKNAPMLIDMAKIMLTEESEDQEEESLTEDQEDGGSIQAADSGDKQLQKQPDTTDHKNEIDGIPGPKLYI</sequence>
<proteinExistence type="predicted"/>
<reference evidence="2 3" key="1">
    <citation type="journal article" date="2011" name="Int. J. Syst. Evol. Microbiol.">
        <title>Allobacillus halotolerans gen. nov., sp. nov. isolated from shrimp paste.</title>
        <authorList>
            <person name="Sheu S.Y."/>
            <person name="Arun A.B."/>
            <person name="Jiang S.R."/>
            <person name="Young C.C."/>
            <person name="Chen W.M."/>
        </authorList>
    </citation>
    <scope>NUCLEOTIDE SEQUENCE [LARGE SCALE GENOMIC DNA]</scope>
    <source>
        <strain evidence="2 3">LMG 24826</strain>
    </source>
</reference>